<evidence type="ECO:0000313" key="2">
    <source>
        <dbReference type="EMBL" id="KAF6842645.1"/>
    </source>
</evidence>
<dbReference type="AlphaFoldDB" id="A0A8H6NUE0"/>
<name>A0A8H6NUE0_9PEZI</name>
<dbReference type="Proteomes" id="UP000639643">
    <property type="component" value="Unassembled WGS sequence"/>
</dbReference>
<organism evidence="2 3">
    <name type="scientific">Colletotrichum musicola</name>
    <dbReference type="NCBI Taxonomy" id="2175873"/>
    <lineage>
        <taxon>Eukaryota</taxon>
        <taxon>Fungi</taxon>
        <taxon>Dikarya</taxon>
        <taxon>Ascomycota</taxon>
        <taxon>Pezizomycotina</taxon>
        <taxon>Sordariomycetes</taxon>
        <taxon>Hypocreomycetidae</taxon>
        <taxon>Glomerellales</taxon>
        <taxon>Glomerellaceae</taxon>
        <taxon>Colletotrichum</taxon>
        <taxon>Colletotrichum orchidearum species complex</taxon>
    </lineage>
</organism>
<feature type="compositionally biased region" description="Basic and acidic residues" evidence="1">
    <location>
        <begin position="1"/>
        <end position="16"/>
    </location>
</feature>
<reference evidence="2" key="1">
    <citation type="journal article" date="2020" name="Phytopathology">
        <title>Genome Sequence Resources of Colletotrichum truncatum, C. plurivorum, C. musicola, and C. sojae: Four Species Pathogenic to Soybean (Glycine max).</title>
        <authorList>
            <person name="Rogerio F."/>
            <person name="Boufleur T.R."/>
            <person name="Ciampi-Guillardi M."/>
            <person name="Sukno S.A."/>
            <person name="Thon M.R."/>
            <person name="Massola Junior N.S."/>
            <person name="Baroncelli R."/>
        </authorList>
    </citation>
    <scope>NUCLEOTIDE SEQUENCE</scope>
    <source>
        <strain evidence="2">LFN0074</strain>
    </source>
</reference>
<dbReference type="EMBL" id="WIGM01000064">
    <property type="protein sequence ID" value="KAF6842645.1"/>
    <property type="molecule type" value="Genomic_DNA"/>
</dbReference>
<accession>A0A8H6NUE0</accession>
<evidence type="ECO:0000256" key="1">
    <source>
        <dbReference type="SAM" id="MobiDB-lite"/>
    </source>
</evidence>
<keyword evidence="3" id="KW-1185">Reference proteome</keyword>
<comment type="caution">
    <text evidence="2">The sequence shown here is derived from an EMBL/GenBank/DDBJ whole genome shotgun (WGS) entry which is preliminary data.</text>
</comment>
<feature type="region of interest" description="Disordered" evidence="1">
    <location>
        <begin position="43"/>
        <end position="62"/>
    </location>
</feature>
<evidence type="ECO:0000313" key="3">
    <source>
        <dbReference type="Proteomes" id="UP000639643"/>
    </source>
</evidence>
<sequence>MSSPETVRRTTLDRPPARLLEITGQPPPPLGGDGPRFQRLSHRAKAAAGGRGLEGPESATAAGGAGACACLRGADLRASRRDIPSGRSLGGAAGMLIPVL</sequence>
<feature type="region of interest" description="Disordered" evidence="1">
    <location>
        <begin position="1"/>
        <end position="37"/>
    </location>
</feature>
<proteinExistence type="predicted"/>
<gene>
    <name evidence="2" type="ORF">CMUS01_02896</name>
</gene>
<protein>
    <submittedName>
        <fullName evidence="2">Uncharacterized protein</fullName>
    </submittedName>
</protein>